<dbReference type="InParanoid" id="A7SH31"/>
<keyword evidence="8" id="KW-1185">Reference proteome</keyword>
<keyword evidence="6" id="KW-0687">Ribonucleoprotein</keyword>
<dbReference type="GO" id="GO:0005840">
    <property type="term" value="C:ribosome"/>
    <property type="evidence" value="ECO:0007669"/>
    <property type="project" value="UniProtKB-KW"/>
</dbReference>
<evidence type="ECO:0000256" key="6">
    <source>
        <dbReference type="ARBA" id="ARBA00023274"/>
    </source>
</evidence>
<keyword evidence="4" id="KW-0689">Ribosomal protein</keyword>
<dbReference type="GO" id="GO:1990904">
    <property type="term" value="C:ribonucleoprotein complex"/>
    <property type="evidence" value="ECO:0007669"/>
    <property type="project" value="UniProtKB-KW"/>
</dbReference>
<dbReference type="PhylomeDB" id="A7SH31"/>
<dbReference type="OrthoDB" id="5950413at2759"/>
<dbReference type="STRING" id="45351.A7SH31"/>
<dbReference type="EMBL" id="DS469657">
    <property type="protein sequence ID" value="EDO36976.1"/>
    <property type="molecule type" value="Genomic_DNA"/>
</dbReference>
<dbReference type="Proteomes" id="UP000001593">
    <property type="component" value="Unassembled WGS sequence"/>
</dbReference>
<gene>
    <name evidence="7" type="ORF">NEMVEDRAFT_v1g118094</name>
</gene>
<name>A7SH31_NEMVE</name>
<keyword evidence="3" id="KW-0809">Transit peptide</keyword>
<dbReference type="GO" id="GO:0005739">
    <property type="term" value="C:mitochondrion"/>
    <property type="evidence" value="ECO:0007669"/>
    <property type="project" value="UniProtKB-SubCell"/>
</dbReference>
<organism evidence="7 8">
    <name type="scientific">Nematostella vectensis</name>
    <name type="common">Starlet sea anemone</name>
    <dbReference type="NCBI Taxonomy" id="45351"/>
    <lineage>
        <taxon>Eukaryota</taxon>
        <taxon>Metazoa</taxon>
        <taxon>Cnidaria</taxon>
        <taxon>Anthozoa</taxon>
        <taxon>Hexacorallia</taxon>
        <taxon>Actiniaria</taxon>
        <taxon>Edwardsiidae</taxon>
        <taxon>Nematostella</taxon>
    </lineage>
</organism>
<accession>A7SH31</accession>
<proteinExistence type="inferred from homology"/>
<evidence type="ECO:0000256" key="4">
    <source>
        <dbReference type="ARBA" id="ARBA00022980"/>
    </source>
</evidence>
<dbReference type="HOGENOM" id="CLU_134150_1_0_1"/>
<keyword evidence="5" id="KW-0496">Mitochondrion</keyword>
<dbReference type="InterPro" id="IPR026146">
    <property type="entry name" value="Ribosomal_uS3m"/>
</dbReference>
<dbReference type="KEGG" id="nve:5508431"/>
<reference evidence="7 8" key="1">
    <citation type="journal article" date="2007" name="Science">
        <title>Sea anemone genome reveals ancestral eumetazoan gene repertoire and genomic organization.</title>
        <authorList>
            <person name="Putnam N.H."/>
            <person name="Srivastava M."/>
            <person name="Hellsten U."/>
            <person name="Dirks B."/>
            <person name="Chapman J."/>
            <person name="Salamov A."/>
            <person name="Terry A."/>
            <person name="Shapiro H."/>
            <person name="Lindquist E."/>
            <person name="Kapitonov V.V."/>
            <person name="Jurka J."/>
            <person name="Genikhovich G."/>
            <person name="Grigoriev I.V."/>
            <person name="Lucas S.M."/>
            <person name="Steele R.E."/>
            <person name="Finnerty J.R."/>
            <person name="Technau U."/>
            <person name="Martindale M.Q."/>
            <person name="Rokhsar D.S."/>
        </authorList>
    </citation>
    <scope>NUCLEOTIDE SEQUENCE [LARGE SCALE GENOMIC DNA]</scope>
    <source>
        <strain evidence="8">CH2 X CH6</strain>
    </source>
</reference>
<sequence length="102" mass="11608">PGYRVAVTKGFESQHTGSLKGSYGASDRLLDDVMIRKYIEGVFYDELDSDIIVKRRDNRIIISFLVNRETDINKFYFLTSFSEKILSEAFGCIVKFEPQAGA</sequence>
<evidence type="ECO:0000313" key="7">
    <source>
        <dbReference type="EMBL" id="EDO36976.1"/>
    </source>
</evidence>
<protein>
    <submittedName>
        <fullName evidence="7">Uncharacterized protein</fullName>
    </submittedName>
</protein>
<evidence type="ECO:0000256" key="3">
    <source>
        <dbReference type="ARBA" id="ARBA00022946"/>
    </source>
</evidence>
<comment type="subcellular location">
    <subcellularLocation>
        <location evidence="1">Mitochondrion</location>
    </subcellularLocation>
</comment>
<dbReference type="PANTHER" id="PTHR21244:SF1">
    <property type="entry name" value="SMALL RIBOSOMAL SUBUNIT PROTEIN US3M"/>
    <property type="match status" value="1"/>
</dbReference>
<evidence type="ECO:0000256" key="5">
    <source>
        <dbReference type="ARBA" id="ARBA00023128"/>
    </source>
</evidence>
<evidence type="ECO:0000256" key="2">
    <source>
        <dbReference type="ARBA" id="ARBA00010761"/>
    </source>
</evidence>
<dbReference type="PANTHER" id="PTHR21244">
    <property type="entry name" value="MITOCHONDRIAL 28S RIBOSOMAL PROTEIN S24"/>
    <property type="match status" value="1"/>
</dbReference>
<evidence type="ECO:0000256" key="1">
    <source>
        <dbReference type="ARBA" id="ARBA00004173"/>
    </source>
</evidence>
<dbReference type="AlphaFoldDB" id="A7SH31"/>
<dbReference type="Pfam" id="PF14955">
    <property type="entry name" value="MRP-S24"/>
    <property type="match status" value="1"/>
</dbReference>
<comment type="similarity">
    <text evidence="2">Belongs to the universal ribosomal protein uS3 family.</text>
</comment>
<evidence type="ECO:0000313" key="8">
    <source>
        <dbReference type="Proteomes" id="UP000001593"/>
    </source>
</evidence>
<feature type="non-terminal residue" evidence="7">
    <location>
        <position position="102"/>
    </location>
</feature>
<dbReference type="OMA" id="NQLQICA"/>